<dbReference type="Proteomes" id="UP000231057">
    <property type="component" value="Chromosome"/>
</dbReference>
<dbReference type="Gene3D" id="3.30.70.100">
    <property type="match status" value="1"/>
</dbReference>
<evidence type="ECO:0000256" key="1">
    <source>
        <dbReference type="ARBA" id="ARBA00022723"/>
    </source>
</evidence>
<dbReference type="CDD" id="cd00371">
    <property type="entry name" value="HMA"/>
    <property type="match status" value="1"/>
</dbReference>
<evidence type="ECO:0000313" key="4">
    <source>
        <dbReference type="Proteomes" id="UP000231057"/>
    </source>
</evidence>
<dbReference type="OrthoDB" id="516025at2"/>
<dbReference type="PROSITE" id="PS01047">
    <property type="entry name" value="HMA_1"/>
    <property type="match status" value="1"/>
</dbReference>
<reference evidence="3 4" key="1">
    <citation type="submission" date="2016-11" db="EMBL/GenBank/DDBJ databases">
        <title>Complete genome sequence of thermophilic cyanobacteria strain Synechococcus sp. PCC6715.</title>
        <authorList>
            <person name="Tang J."/>
            <person name="Daroch M."/>
            <person name="Liang Y."/>
            <person name="Jiang D."/>
            <person name="Shah M."/>
        </authorList>
    </citation>
    <scope>NUCLEOTIDE SEQUENCE [LARGE SCALE GENOMIC DNA]</scope>
    <source>
        <strain evidence="3 4">PCC 6715</strain>
    </source>
</reference>
<dbReference type="InterPro" id="IPR036163">
    <property type="entry name" value="HMA_dom_sf"/>
</dbReference>
<protein>
    <submittedName>
        <fullName evidence="3">Heavy metal transporter</fullName>
    </submittedName>
</protein>
<evidence type="ECO:0000313" key="3">
    <source>
        <dbReference type="EMBL" id="ATS19048.1"/>
    </source>
</evidence>
<name>A0A2D2Q3F9_PARLV</name>
<feature type="domain" description="HMA" evidence="2">
    <location>
        <begin position="1"/>
        <end position="64"/>
    </location>
</feature>
<keyword evidence="4" id="KW-1185">Reference proteome</keyword>
<dbReference type="SUPFAM" id="SSF55008">
    <property type="entry name" value="HMA, heavy metal-associated domain"/>
    <property type="match status" value="1"/>
</dbReference>
<reference evidence="4" key="2">
    <citation type="journal article" date="2022" name="Front. Microbiol.">
        <title>Comparative Genomic Analysis Revealed Distinct Molecular Components and Organization of CO2-Concentrating Mechanism in Thermophilic Cyanobacteria.</title>
        <authorList>
            <person name="Tang J."/>
            <person name="Zhou H."/>
            <person name="Yao D."/>
            <person name="Riaz S."/>
            <person name="You D."/>
            <person name="Klepacz-Smolka A."/>
            <person name="Daroch M."/>
        </authorList>
    </citation>
    <scope>NUCLEOTIDE SEQUENCE [LARGE SCALE GENOMIC DNA]</scope>
    <source>
        <strain evidence="4">PCC 6715</strain>
    </source>
</reference>
<sequence length="66" mass="7390">MELKLYVPDMACSACRDTITAAIQAIDPAVTVRADLETKWLQIETTAPEPRVRQVIQRAGYTIKEV</sequence>
<organism evidence="3 4">
    <name type="scientific">Parathermosynechococcus lividus PCC 6715</name>
    <dbReference type="NCBI Taxonomy" id="1917166"/>
    <lineage>
        <taxon>Bacteria</taxon>
        <taxon>Bacillati</taxon>
        <taxon>Cyanobacteriota</taxon>
        <taxon>Cyanophyceae</taxon>
        <taxon>Acaryochloridales</taxon>
        <taxon>Thermosynechococcaceae</taxon>
        <taxon>Parathermosynechococcus</taxon>
    </lineage>
</organism>
<dbReference type="PROSITE" id="PS50846">
    <property type="entry name" value="HMA_2"/>
    <property type="match status" value="1"/>
</dbReference>
<dbReference type="EMBL" id="CP018092">
    <property type="protein sequence ID" value="ATS19048.1"/>
    <property type="molecule type" value="Genomic_DNA"/>
</dbReference>
<dbReference type="RefSeq" id="WP_099799391.1">
    <property type="nucleotide sequence ID" value="NZ_CP018092.1"/>
</dbReference>
<dbReference type="Pfam" id="PF00403">
    <property type="entry name" value="HMA"/>
    <property type="match status" value="1"/>
</dbReference>
<gene>
    <name evidence="3" type="ORF">BRW62_10225</name>
</gene>
<evidence type="ECO:0000259" key="2">
    <source>
        <dbReference type="PROSITE" id="PS50846"/>
    </source>
</evidence>
<dbReference type="InterPro" id="IPR017969">
    <property type="entry name" value="Heavy-metal-associated_CS"/>
</dbReference>
<dbReference type="AlphaFoldDB" id="A0A2D2Q3F9"/>
<proteinExistence type="predicted"/>
<accession>A0A2D2Q3F9</accession>
<dbReference type="InterPro" id="IPR006121">
    <property type="entry name" value="HMA_dom"/>
</dbReference>
<keyword evidence="1" id="KW-0479">Metal-binding</keyword>
<dbReference type="GO" id="GO:0046872">
    <property type="term" value="F:metal ion binding"/>
    <property type="evidence" value="ECO:0007669"/>
    <property type="project" value="UniProtKB-KW"/>
</dbReference>
<dbReference type="KEGG" id="slw:BRW62_10225"/>